<keyword evidence="5" id="KW-1185">Reference proteome</keyword>
<dbReference type="Proteomes" id="UP000284333">
    <property type="component" value="Unassembled WGS sequence"/>
</dbReference>
<comment type="subcellular location">
    <subcellularLocation>
        <location evidence="1">Membrane</location>
    </subcellularLocation>
</comment>
<evidence type="ECO:0000256" key="3">
    <source>
        <dbReference type="SAM" id="MobiDB-lite"/>
    </source>
</evidence>
<evidence type="ECO:0000256" key="1">
    <source>
        <dbReference type="ARBA" id="ARBA00004370"/>
    </source>
</evidence>
<comment type="caution">
    <text evidence="4">The sequence shown here is derived from an EMBL/GenBank/DDBJ whole genome shotgun (WGS) entry which is preliminary data.</text>
</comment>
<feature type="region of interest" description="Disordered" evidence="3">
    <location>
        <begin position="181"/>
        <end position="215"/>
    </location>
</feature>
<dbReference type="OrthoDB" id="4555712at2"/>
<reference evidence="4 5" key="1">
    <citation type="submission" date="2018-11" db="EMBL/GenBank/DDBJ databases">
        <title>Rhodococcus spongicola sp. nov. and Rhodococcus xishaensis sp. nov. from marine sponges.</title>
        <authorList>
            <person name="Li L."/>
            <person name="Lin H.W."/>
        </authorList>
    </citation>
    <scope>NUCLEOTIDE SEQUENCE [LARGE SCALE GENOMIC DNA]</scope>
    <source>
        <strain evidence="4 5">LHW50502</strain>
    </source>
</reference>
<gene>
    <name evidence="4" type="ORF">EF834_13870</name>
</gene>
<keyword evidence="2" id="KW-0472">Membrane</keyword>
<dbReference type="AlphaFoldDB" id="A0A3S3DZ17"/>
<protein>
    <submittedName>
        <fullName evidence="4">Mammalian cell entry protein</fullName>
    </submittedName>
</protein>
<dbReference type="GO" id="GO:0016020">
    <property type="term" value="C:membrane"/>
    <property type="evidence" value="ECO:0007669"/>
    <property type="project" value="UniProtKB-SubCell"/>
</dbReference>
<dbReference type="RefSeq" id="WP_127947820.1">
    <property type="nucleotide sequence ID" value="NZ_RKLN01000005.1"/>
</dbReference>
<dbReference type="EMBL" id="RKLN01000005">
    <property type="protein sequence ID" value="RVW01521.1"/>
    <property type="molecule type" value="Genomic_DNA"/>
</dbReference>
<feature type="compositionally biased region" description="Low complexity" evidence="3">
    <location>
        <begin position="196"/>
        <end position="206"/>
    </location>
</feature>
<proteinExistence type="predicted"/>
<dbReference type="PANTHER" id="PTHR37042:SF4">
    <property type="entry name" value="OUTER MEMBRANE PROTEIN RV1973"/>
    <property type="match status" value="1"/>
</dbReference>
<organism evidence="4 5">
    <name type="scientific">Rhodococcus spongiicola</name>
    <dbReference type="NCBI Taxonomy" id="2487352"/>
    <lineage>
        <taxon>Bacteria</taxon>
        <taxon>Bacillati</taxon>
        <taxon>Actinomycetota</taxon>
        <taxon>Actinomycetes</taxon>
        <taxon>Mycobacteriales</taxon>
        <taxon>Nocardiaceae</taxon>
        <taxon>Rhodococcus</taxon>
    </lineage>
</organism>
<evidence type="ECO:0000256" key="2">
    <source>
        <dbReference type="ARBA" id="ARBA00023136"/>
    </source>
</evidence>
<dbReference type="PANTHER" id="PTHR37042">
    <property type="entry name" value="OUTER MEMBRANE PROTEIN RV1973"/>
    <property type="match status" value="1"/>
</dbReference>
<sequence>MTNTTTNRSTTKNTKALVAATAAVMVILVGAASAAIAFAPGWFGAAFVEKPKADARESALSDARQAAINLNSYDSANLDQSFDNIESSITGDLTDYVTATRDQYTQQIEQTGARTMAEVLGATLTSLDTDDGTADALVVLATTTTWPDQFSETWRKTMRLTMDEGDDGVWKVSEWVNLGNDVLLDQTPAQQPDPNAGSEEPGAGPEEPGPDAGGR</sequence>
<evidence type="ECO:0000313" key="4">
    <source>
        <dbReference type="EMBL" id="RVW01521.1"/>
    </source>
</evidence>
<accession>A0A3S3DZ17</accession>
<name>A0A3S3DZ17_9NOCA</name>
<evidence type="ECO:0000313" key="5">
    <source>
        <dbReference type="Proteomes" id="UP000284333"/>
    </source>
</evidence>